<proteinExistence type="predicted"/>
<evidence type="ECO:0000256" key="1">
    <source>
        <dbReference type="ARBA" id="ARBA00022553"/>
    </source>
</evidence>
<dbReference type="EMBL" id="JAUSQW010000001">
    <property type="protein sequence ID" value="MDP9800011.1"/>
    <property type="molecule type" value="Genomic_DNA"/>
</dbReference>
<dbReference type="InterPro" id="IPR008984">
    <property type="entry name" value="SMAD_FHA_dom_sf"/>
</dbReference>
<dbReference type="RefSeq" id="WP_278057438.1">
    <property type="nucleotide sequence ID" value="NZ_CP121247.1"/>
</dbReference>
<dbReference type="SMART" id="SM00240">
    <property type="entry name" value="FHA"/>
    <property type="match status" value="1"/>
</dbReference>
<feature type="domain" description="FHA" evidence="2">
    <location>
        <begin position="68"/>
        <end position="117"/>
    </location>
</feature>
<name>A0ABT9N9C7_9ACTO</name>
<protein>
    <submittedName>
        <fullName evidence="3">PSer/pThr/pTyr-binding forkhead associated (FHA) protein</fullName>
    </submittedName>
</protein>
<keyword evidence="4" id="KW-1185">Reference proteome</keyword>
<keyword evidence="1" id="KW-0597">Phosphoprotein</keyword>
<accession>A0ABT9N9C7</accession>
<dbReference type="Proteomes" id="UP001235966">
    <property type="component" value="Unassembled WGS sequence"/>
</dbReference>
<comment type="caution">
    <text evidence="3">The sequence shown here is derived from an EMBL/GenBank/DDBJ whole genome shotgun (WGS) entry which is preliminary data.</text>
</comment>
<reference evidence="3 4" key="1">
    <citation type="submission" date="2023-07" db="EMBL/GenBank/DDBJ databases">
        <title>Sequencing the genomes of 1000 actinobacteria strains.</title>
        <authorList>
            <person name="Klenk H.-P."/>
        </authorList>
    </citation>
    <scope>NUCLEOTIDE SEQUENCE [LARGE SCALE GENOMIC DNA]</scope>
    <source>
        <strain evidence="3 4">DSM 102162</strain>
    </source>
</reference>
<dbReference type="InterPro" id="IPR000253">
    <property type="entry name" value="FHA_dom"/>
</dbReference>
<evidence type="ECO:0000259" key="2">
    <source>
        <dbReference type="PROSITE" id="PS50006"/>
    </source>
</evidence>
<evidence type="ECO:0000313" key="3">
    <source>
        <dbReference type="EMBL" id="MDP9800011.1"/>
    </source>
</evidence>
<evidence type="ECO:0000313" key="4">
    <source>
        <dbReference type="Proteomes" id="UP001235966"/>
    </source>
</evidence>
<sequence length="147" mass="16044">MSEFSNDPSQTSKFSAIVLGSPTEHPQLRALSGDDRVAISNLPIDSALLIVLSGPNEGARFLLNSDVTTAGRSTRQDIFLDDVTVSRKHAQFVRENGEFFVRDSHSLNGTYVNRELVDEAKLTDGDEVRIGKFALTFYASPLKGAAQ</sequence>
<dbReference type="PROSITE" id="PS50006">
    <property type="entry name" value="FHA_DOMAIN"/>
    <property type="match status" value="1"/>
</dbReference>
<dbReference type="Gene3D" id="2.60.200.20">
    <property type="match status" value="1"/>
</dbReference>
<dbReference type="Pfam" id="PF00498">
    <property type="entry name" value="FHA"/>
    <property type="match status" value="1"/>
</dbReference>
<dbReference type="SUPFAM" id="SSF49879">
    <property type="entry name" value="SMAD/FHA domain"/>
    <property type="match status" value="1"/>
</dbReference>
<organism evidence="3 4">
    <name type="scientific">Arcanobacterium wilhelmae</name>
    <dbReference type="NCBI Taxonomy" id="1803177"/>
    <lineage>
        <taxon>Bacteria</taxon>
        <taxon>Bacillati</taxon>
        <taxon>Actinomycetota</taxon>
        <taxon>Actinomycetes</taxon>
        <taxon>Actinomycetales</taxon>
        <taxon>Actinomycetaceae</taxon>
        <taxon>Arcanobacterium</taxon>
    </lineage>
</organism>
<gene>
    <name evidence="3" type="ORF">J2S49_000087</name>
</gene>